<proteinExistence type="predicted"/>
<feature type="compositionally biased region" description="Basic and acidic residues" evidence="1">
    <location>
        <begin position="310"/>
        <end position="341"/>
    </location>
</feature>
<name>A0ABP1GI69_9CHLO</name>
<organism evidence="2 3">
    <name type="scientific">Coccomyxa viridis</name>
    <dbReference type="NCBI Taxonomy" id="1274662"/>
    <lineage>
        <taxon>Eukaryota</taxon>
        <taxon>Viridiplantae</taxon>
        <taxon>Chlorophyta</taxon>
        <taxon>core chlorophytes</taxon>
        <taxon>Trebouxiophyceae</taxon>
        <taxon>Trebouxiophyceae incertae sedis</taxon>
        <taxon>Coccomyxaceae</taxon>
        <taxon>Coccomyxa</taxon>
    </lineage>
</organism>
<feature type="region of interest" description="Disordered" evidence="1">
    <location>
        <begin position="422"/>
        <end position="444"/>
    </location>
</feature>
<protein>
    <submittedName>
        <fullName evidence="2">G12761 protein</fullName>
    </submittedName>
</protein>
<keyword evidence="3" id="KW-1185">Reference proteome</keyword>
<dbReference type="EMBL" id="CAXHTA020000020">
    <property type="protein sequence ID" value="CAL5229438.1"/>
    <property type="molecule type" value="Genomic_DNA"/>
</dbReference>
<feature type="compositionally biased region" description="Low complexity" evidence="1">
    <location>
        <begin position="59"/>
        <end position="72"/>
    </location>
</feature>
<feature type="compositionally biased region" description="Polar residues" evidence="1">
    <location>
        <begin position="471"/>
        <end position="480"/>
    </location>
</feature>
<feature type="region of interest" description="Disordered" evidence="1">
    <location>
        <begin position="459"/>
        <end position="534"/>
    </location>
</feature>
<feature type="compositionally biased region" description="Polar residues" evidence="1">
    <location>
        <begin position="253"/>
        <end position="272"/>
    </location>
</feature>
<evidence type="ECO:0000313" key="3">
    <source>
        <dbReference type="Proteomes" id="UP001497392"/>
    </source>
</evidence>
<feature type="compositionally biased region" description="Basic and acidic residues" evidence="1">
    <location>
        <begin position="353"/>
        <end position="379"/>
    </location>
</feature>
<feature type="compositionally biased region" description="Polar residues" evidence="1">
    <location>
        <begin position="95"/>
        <end position="110"/>
    </location>
</feature>
<evidence type="ECO:0000313" key="2">
    <source>
        <dbReference type="EMBL" id="CAL5229438.1"/>
    </source>
</evidence>
<reference evidence="2 3" key="1">
    <citation type="submission" date="2024-06" db="EMBL/GenBank/DDBJ databases">
        <authorList>
            <person name="Kraege A."/>
            <person name="Thomma B."/>
        </authorList>
    </citation>
    <scope>NUCLEOTIDE SEQUENCE [LARGE SCALE GENOMIC DNA]</scope>
</reference>
<evidence type="ECO:0000256" key="1">
    <source>
        <dbReference type="SAM" id="MobiDB-lite"/>
    </source>
</evidence>
<feature type="compositionally biased region" description="Basic and acidic residues" evidence="1">
    <location>
        <begin position="143"/>
        <end position="155"/>
    </location>
</feature>
<feature type="compositionally biased region" description="Basic and acidic residues" evidence="1">
    <location>
        <begin position="1"/>
        <end position="12"/>
    </location>
</feature>
<feature type="compositionally biased region" description="Basic and acidic residues" evidence="1">
    <location>
        <begin position="37"/>
        <end position="50"/>
    </location>
</feature>
<feature type="compositionally biased region" description="Basic and acidic residues" evidence="1">
    <location>
        <begin position="292"/>
        <end position="302"/>
    </location>
</feature>
<sequence>MQDRLSPREARSTYDVYAKPVLMSQPPETKVKQRQRLLSDEQTKQDKQDSRPPTPPGKLQMSKISSMLQSSSTEGSKVPQKHPSPAQRHLRESHSSAMQNGHASNASEAPQNDKAVRQLPDDMPSPSHSDRSTVAVAEAIAQFEKRIGQRKEEPSPGKQSSMASPTEEGDRPLSHRSSQRAEALRQLRELWFSDEAEQPGTPDLPRGTELPSPLHAAARICHGHADASSAPQRPNSAESPAPEHAAAAEGSACNDSDNMSPHQQPRQVSGSASGLHAAACEEHRSASTLASGDERRANRKLDLSSGVDVSDTRKDESNTQHDAESNGNRQDTERPGHERYESPSSSPGAQDSHPGDLPRDDRPQPQQESRDVSTQRAECELQGSTEESLPVSVGAARVSSDAVAQANAVCLARSLEGTTQLPRHVESSASDSSEVPTKAVGRRGEPAWVTGFRSDMGRALETPFLHPGPQPSRSAQSTPGVSPAAAAAGAARHKLSWQNGWAETDGKVPSGPSSPWKIPLKASGPSQRSAIPLRSSHSRSGLMQGWRSIMQDSPQQSACESMSAIAAQKSGLNLAWRLNEVVHELSSCLARTAEQQQLLHDAARLLTHGKEEDTDYAAEKLQAADELRQWSEAAQCSSIACLVGILKELQLSRQTRMEEVHLDTSAWLAVLGAKGLLSGSRAS</sequence>
<feature type="region of interest" description="Disordered" evidence="1">
    <location>
        <begin position="1"/>
        <end position="392"/>
    </location>
</feature>
<comment type="caution">
    <text evidence="2">The sequence shown here is derived from an EMBL/GenBank/DDBJ whole genome shotgun (WGS) entry which is preliminary data.</text>
</comment>
<feature type="compositionally biased region" description="Low complexity" evidence="1">
    <location>
        <begin position="234"/>
        <end position="252"/>
    </location>
</feature>
<dbReference type="Proteomes" id="UP001497392">
    <property type="component" value="Unassembled WGS sequence"/>
</dbReference>
<gene>
    <name evidence="2" type="primary">g12761</name>
    <name evidence="2" type="ORF">VP750_LOCUS11344</name>
</gene>
<feature type="compositionally biased region" description="Polar residues" evidence="1">
    <location>
        <begin position="422"/>
        <end position="435"/>
    </location>
</feature>
<accession>A0ABP1GI69</accession>